<dbReference type="PANTHER" id="PTHR12121">
    <property type="entry name" value="CARBON CATABOLITE REPRESSOR PROTEIN 4"/>
    <property type="match status" value="1"/>
</dbReference>
<keyword evidence="3" id="KW-1185">Reference proteome</keyword>
<proteinExistence type="predicted"/>
<dbReference type="EnsemblPlants" id="AET7Gv20521700.23">
    <property type="protein sequence ID" value="AET7Gv20521700.23"/>
    <property type="gene ID" value="AET7Gv20521700"/>
</dbReference>
<dbReference type="PANTHER" id="PTHR12121:SF82">
    <property type="entry name" value="CARBON CATABOLITE REPRESSOR PROTEIN 4 HOMOLOG 3"/>
    <property type="match status" value="1"/>
</dbReference>
<dbReference type="Proteomes" id="UP000015105">
    <property type="component" value="Chromosome 7D"/>
</dbReference>
<dbReference type="Gene3D" id="3.60.10.10">
    <property type="entry name" value="Endonuclease/exonuclease/phosphatase"/>
    <property type="match status" value="1"/>
</dbReference>
<sequence>YRTRPIPFPSHPDLTHPPLAGPPPQVAAMAYNPSRARLSPPAPAAPRPRKRGRSPSAPGAAVWRASAYVSPFDHRRRWQDPAGASGRVWQGYHAPHAPVPSRRWVFADEVSTSGSDACTIMSYNILADNNARNHPDLYLDVPWDALRWDSRRRLIIHEIRHWDSDLVCLQARTRPANWRCHPSTVLCNTLCLENRRWIDSGKSLQK</sequence>
<evidence type="ECO:0000313" key="2">
    <source>
        <dbReference type="EnsemblPlants" id="AET7Gv20521700.23"/>
    </source>
</evidence>
<reference evidence="3" key="2">
    <citation type="journal article" date="2017" name="Nat. Plants">
        <title>The Aegilops tauschii genome reveals multiple impacts of transposons.</title>
        <authorList>
            <person name="Zhao G."/>
            <person name="Zou C."/>
            <person name="Li K."/>
            <person name="Wang K."/>
            <person name="Li T."/>
            <person name="Gao L."/>
            <person name="Zhang X."/>
            <person name="Wang H."/>
            <person name="Yang Z."/>
            <person name="Liu X."/>
            <person name="Jiang W."/>
            <person name="Mao L."/>
            <person name="Kong X."/>
            <person name="Jiao Y."/>
            <person name="Jia J."/>
        </authorList>
    </citation>
    <scope>NUCLEOTIDE SEQUENCE [LARGE SCALE GENOMIC DNA]</scope>
    <source>
        <strain evidence="3">cv. AL8/78</strain>
    </source>
</reference>
<protein>
    <recommendedName>
        <fullName evidence="4">Endonuclease/exonuclease/phosphatase domain-containing protein</fullName>
    </recommendedName>
</protein>
<feature type="compositionally biased region" description="Pro residues" evidence="1">
    <location>
        <begin position="1"/>
        <end position="10"/>
    </location>
</feature>
<evidence type="ECO:0000313" key="3">
    <source>
        <dbReference type="Proteomes" id="UP000015105"/>
    </source>
</evidence>
<feature type="region of interest" description="Disordered" evidence="1">
    <location>
        <begin position="1"/>
        <end position="60"/>
    </location>
</feature>
<organism evidence="2 3">
    <name type="scientific">Aegilops tauschii subsp. strangulata</name>
    <name type="common">Goatgrass</name>
    <dbReference type="NCBI Taxonomy" id="200361"/>
    <lineage>
        <taxon>Eukaryota</taxon>
        <taxon>Viridiplantae</taxon>
        <taxon>Streptophyta</taxon>
        <taxon>Embryophyta</taxon>
        <taxon>Tracheophyta</taxon>
        <taxon>Spermatophyta</taxon>
        <taxon>Magnoliopsida</taxon>
        <taxon>Liliopsida</taxon>
        <taxon>Poales</taxon>
        <taxon>Poaceae</taxon>
        <taxon>BOP clade</taxon>
        <taxon>Pooideae</taxon>
        <taxon>Triticodae</taxon>
        <taxon>Triticeae</taxon>
        <taxon>Triticinae</taxon>
        <taxon>Aegilops</taxon>
    </lineage>
</organism>
<reference evidence="2" key="5">
    <citation type="journal article" date="2021" name="G3 (Bethesda)">
        <title>Aegilops tauschii genome assembly Aet v5.0 features greater sequence contiguity and improved annotation.</title>
        <authorList>
            <person name="Wang L."/>
            <person name="Zhu T."/>
            <person name="Rodriguez J.C."/>
            <person name="Deal K.R."/>
            <person name="Dubcovsky J."/>
            <person name="McGuire P.E."/>
            <person name="Lux T."/>
            <person name="Spannagl M."/>
            <person name="Mayer K.F.X."/>
            <person name="Baldrich P."/>
            <person name="Meyers B.C."/>
            <person name="Huo N."/>
            <person name="Gu Y.Q."/>
            <person name="Zhou H."/>
            <person name="Devos K.M."/>
            <person name="Bennetzen J.L."/>
            <person name="Unver T."/>
            <person name="Budak H."/>
            <person name="Gulick P.J."/>
            <person name="Galiba G."/>
            <person name="Kalapos B."/>
            <person name="Nelson D.R."/>
            <person name="Li P."/>
            <person name="You F.M."/>
            <person name="Luo M.C."/>
            <person name="Dvorak J."/>
        </authorList>
    </citation>
    <scope>NUCLEOTIDE SEQUENCE [LARGE SCALE GENOMIC DNA]</scope>
    <source>
        <strain evidence="2">cv. AL8/78</strain>
    </source>
</reference>
<reference evidence="2" key="4">
    <citation type="submission" date="2019-03" db="UniProtKB">
        <authorList>
            <consortium name="EnsemblPlants"/>
        </authorList>
    </citation>
    <scope>IDENTIFICATION</scope>
</reference>
<dbReference type="AlphaFoldDB" id="A0A453RB68"/>
<dbReference type="InterPro" id="IPR036691">
    <property type="entry name" value="Endo/exonu/phosph_ase_sf"/>
</dbReference>
<evidence type="ECO:0008006" key="4">
    <source>
        <dbReference type="Google" id="ProtNLM"/>
    </source>
</evidence>
<name>A0A453RB68_AEGTS</name>
<reference evidence="2" key="3">
    <citation type="journal article" date="2017" name="Nature">
        <title>Genome sequence of the progenitor of the wheat D genome Aegilops tauschii.</title>
        <authorList>
            <person name="Luo M.C."/>
            <person name="Gu Y.Q."/>
            <person name="Puiu D."/>
            <person name="Wang H."/>
            <person name="Twardziok S.O."/>
            <person name="Deal K.R."/>
            <person name="Huo N."/>
            <person name="Zhu T."/>
            <person name="Wang L."/>
            <person name="Wang Y."/>
            <person name="McGuire P.E."/>
            <person name="Liu S."/>
            <person name="Long H."/>
            <person name="Ramasamy R.K."/>
            <person name="Rodriguez J.C."/>
            <person name="Van S.L."/>
            <person name="Yuan L."/>
            <person name="Wang Z."/>
            <person name="Xia Z."/>
            <person name="Xiao L."/>
            <person name="Anderson O.D."/>
            <person name="Ouyang S."/>
            <person name="Liang Y."/>
            <person name="Zimin A.V."/>
            <person name="Pertea G."/>
            <person name="Qi P."/>
            <person name="Bennetzen J.L."/>
            <person name="Dai X."/>
            <person name="Dawson M.W."/>
            <person name="Muller H.G."/>
            <person name="Kugler K."/>
            <person name="Rivarola-Duarte L."/>
            <person name="Spannagl M."/>
            <person name="Mayer K.F.X."/>
            <person name="Lu F.H."/>
            <person name="Bevan M.W."/>
            <person name="Leroy P."/>
            <person name="Li P."/>
            <person name="You F.M."/>
            <person name="Sun Q."/>
            <person name="Liu Z."/>
            <person name="Lyons E."/>
            <person name="Wicker T."/>
            <person name="Salzberg S.L."/>
            <person name="Devos K.M."/>
            <person name="Dvorak J."/>
        </authorList>
    </citation>
    <scope>NUCLEOTIDE SEQUENCE [LARGE SCALE GENOMIC DNA]</scope>
    <source>
        <strain evidence="2">cv. AL8/78</strain>
    </source>
</reference>
<evidence type="ECO:0000256" key="1">
    <source>
        <dbReference type="SAM" id="MobiDB-lite"/>
    </source>
</evidence>
<accession>A0A453RB68</accession>
<dbReference type="SUPFAM" id="SSF56219">
    <property type="entry name" value="DNase I-like"/>
    <property type="match status" value="1"/>
</dbReference>
<dbReference type="GO" id="GO:0000175">
    <property type="term" value="F:3'-5'-RNA exonuclease activity"/>
    <property type="evidence" value="ECO:0007669"/>
    <property type="project" value="TreeGrafter"/>
</dbReference>
<dbReference type="InterPro" id="IPR050410">
    <property type="entry name" value="CCR4/nocturin_mRNA_transcr"/>
</dbReference>
<dbReference type="Gramene" id="AET7Gv20521700.23">
    <property type="protein sequence ID" value="AET7Gv20521700.23"/>
    <property type="gene ID" value="AET7Gv20521700"/>
</dbReference>
<reference evidence="3" key="1">
    <citation type="journal article" date="2014" name="Science">
        <title>Ancient hybridizations among the ancestral genomes of bread wheat.</title>
        <authorList>
            <consortium name="International Wheat Genome Sequencing Consortium,"/>
            <person name="Marcussen T."/>
            <person name="Sandve S.R."/>
            <person name="Heier L."/>
            <person name="Spannagl M."/>
            <person name="Pfeifer M."/>
            <person name="Jakobsen K.S."/>
            <person name="Wulff B.B."/>
            <person name="Steuernagel B."/>
            <person name="Mayer K.F."/>
            <person name="Olsen O.A."/>
        </authorList>
    </citation>
    <scope>NUCLEOTIDE SEQUENCE [LARGE SCALE GENOMIC DNA]</scope>
    <source>
        <strain evidence="3">cv. AL8/78</strain>
    </source>
</reference>